<evidence type="ECO:0000313" key="6">
    <source>
        <dbReference type="WBParaSite" id="ECPE_0000382401-mRNA-1"/>
    </source>
</evidence>
<evidence type="ECO:0000313" key="4">
    <source>
        <dbReference type="EMBL" id="VDP70681.1"/>
    </source>
</evidence>
<feature type="chain" id="PRO_5043073761" evidence="3">
    <location>
        <begin position="21"/>
        <end position="1042"/>
    </location>
</feature>
<evidence type="ECO:0000256" key="3">
    <source>
        <dbReference type="RuleBase" id="RU003762"/>
    </source>
</evidence>
<keyword evidence="3" id="KW-0130">Cell adhesion</keyword>
<sequence length="1042" mass="116214">MLRFVTVLFFTYCGIWVVDTEILKSTSYSDIEIQAERERENKWSPATPADLRPDYRPMELCDNPAFKDLSQRLVDLVRNNHAFENFEWTTVSVTTLKSYHRSYVLIGGSSRLTNPSTGKISVSPRDGGTIYLCELELQNAASNPLGFGPSQTSCIELSRKQNERGSHEYLGASSSTLALNGDTSLLAYCDPLWRAKTQVPVGRCFLQLLRDGKPREALELNEFCQSGLNVGTPCMAGHSIALSFGSDQPNATTLARLLSDVRLWVGEPLSLPTGQVQLIKDPYGTARVTTIRRPDIAGSLDIGAYFGYSVIDGYASAPGFPHEVDENVDELSQVVGFQTADTGTSSRETFGSVDWLGGIELDQIFSGFGSTILRIPINGSLQTGLVVGAPYADSEIFKEASVTQKQANRGRIYLFCHADARFRTPLEIYKQQLYDDMIEGPVESTFFGFSLSRLGDLDRNGTEYIAVGAPDLEKRTGQSFVYVIRILPQCRFDSIPFYILRGPTDAHDFGARLPLKADDMDYNGLPDLTIPVSKSSDGTPALQLFASRPRVEAECLFTFPPWLAIRRIFAGDTIPIQISVYLRTQQQRSEGFDPIAHIVKDEEDNRLVHQVITDWKANSTASERFKLFGDIVSQYDTAQKKLLVEFDLIAEQDVIDMTEIETPENALYVAYRFLQPCYGHDRVVDENGTCAQSGWLKRPIISWSKCLAHVPLSRYICYPRPSCEADVSLQITDLQSNVTISRFNDSLVQSENETNETDRVLFTTTDLLLALEDNAILPTQVSENETWATYFVGTMPPPTLTEEPDAIEEEIPTVKKWKLSTYYPNFTMIDETNFSLGAGVTVRVSSGTQDPQSLGNTLRFDYRVINAPKIRISYGPKSVSSRMDNRTRPSSGLIGHSRRVDVSELGPRVEHVIQVEYTGPTQKLQNVTFRLTVPFQLAPADQQGGSENYLVYIFGEIRAAMEGSGTLQWIDLWPKVTSSDDSRHTVTSLGSCSIMDAENTVNPMRMVGMDITKVCNMLRRDLVACFQVNSVDYVNSEGKLYN</sequence>
<keyword evidence="3" id="KW-0675">Receptor</keyword>
<dbReference type="PANTHER" id="PTHR23220">
    <property type="entry name" value="INTEGRIN ALPHA"/>
    <property type="match status" value="1"/>
</dbReference>
<evidence type="ECO:0000256" key="2">
    <source>
        <dbReference type="PROSITE-ProRule" id="PRU00803"/>
    </source>
</evidence>
<dbReference type="GO" id="GO:0009897">
    <property type="term" value="C:external side of plasma membrane"/>
    <property type="evidence" value="ECO:0007669"/>
    <property type="project" value="TreeGrafter"/>
</dbReference>
<gene>
    <name evidence="4" type="ORF">ECPE_LOCUS3819</name>
</gene>
<keyword evidence="1" id="KW-0325">Glycoprotein</keyword>
<reference evidence="6" key="1">
    <citation type="submission" date="2016-06" db="UniProtKB">
        <authorList>
            <consortium name="WormBaseParasite"/>
        </authorList>
    </citation>
    <scope>IDENTIFICATION</scope>
</reference>
<dbReference type="GO" id="GO:0007229">
    <property type="term" value="P:integrin-mediated signaling pathway"/>
    <property type="evidence" value="ECO:0007669"/>
    <property type="project" value="UniProtKB-KW"/>
</dbReference>
<feature type="signal peptide" evidence="3">
    <location>
        <begin position="1"/>
        <end position="20"/>
    </location>
</feature>
<proteinExistence type="inferred from homology"/>
<protein>
    <submittedName>
        <fullName evidence="6">Peptidase A1 domain-containing protein</fullName>
    </submittedName>
</protein>
<keyword evidence="5" id="KW-1185">Reference proteome</keyword>
<feature type="repeat" description="FG-GAP" evidence="2">
    <location>
        <begin position="433"/>
        <end position="491"/>
    </location>
</feature>
<dbReference type="GO" id="GO:0098609">
    <property type="term" value="P:cell-cell adhesion"/>
    <property type="evidence" value="ECO:0007669"/>
    <property type="project" value="TreeGrafter"/>
</dbReference>
<dbReference type="OrthoDB" id="5317514at2759"/>
<organism evidence="6">
    <name type="scientific">Echinostoma caproni</name>
    <dbReference type="NCBI Taxonomy" id="27848"/>
    <lineage>
        <taxon>Eukaryota</taxon>
        <taxon>Metazoa</taxon>
        <taxon>Spiralia</taxon>
        <taxon>Lophotrochozoa</taxon>
        <taxon>Platyhelminthes</taxon>
        <taxon>Trematoda</taxon>
        <taxon>Digenea</taxon>
        <taxon>Plagiorchiida</taxon>
        <taxon>Echinostomata</taxon>
        <taxon>Echinostomatoidea</taxon>
        <taxon>Echinostomatidae</taxon>
        <taxon>Echinostoma</taxon>
    </lineage>
</organism>
<dbReference type="Proteomes" id="UP000272942">
    <property type="component" value="Unassembled WGS sequence"/>
</dbReference>
<dbReference type="PANTHER" id="PTHR23220:SF133">
    <property type="entry name" value="INTEGRIN ALPHA-PS2"/>
    <property type="match status" value="1"/>
</dbReference>
<dbReference type="EMBL" id="UZAN01040716">
    <property type="protein sequence ID" value="VDP70681.1"/>
    <property type="molecule type" value="Genomic_DNA"/>
</dbReference>
<dbReference type="SUPFAM" id="SSF69318">
    <property type="entry name" value="Integrin alpha N-terminal domain"/>
    <property type="match status" value="1"/>
</dbReference>
<dbReference type="GO" id="GO:0008305">
    <property type="term" value="C:integrin complex"/>
    <property type="evidence" value="ECO:0007669"/>
    <property type="project" value="InterPro"/>
</dbReference>
<dbReference type="Gene3D" id="2.130.10.130">
    <property type="entry name" value="Integrin alpha, N-terminal"/>
    <property type="match status" value="1"/>
</dbReference>
<comment type="similarity">
    <text evidence="3">Belongs to the integrin alpha chain family.</text>
</comment>
<dbReference type="AlphaFoldDB" id="A0A183AA34"/>
<dbReference type="InterPro" id="IPR028994">
    <property type="entry name" value="Integrin_alpha_N"/>
</dbReference>
<keyword evidence="3" id="KW-0401">Integrin</keyword>
<dbReference type="GO" id="GO:0033627">
    <property type="term" value="P:cell adhesion mediated by integrin"/>
    <property type="evidence" value="ECO:0007669"/>
    <property type="project" value="TreeGrafter"/>
</dbReference>
<accession>A0A183AA34</accession>
<dbReference type="GO" id="GO:0007160">
    <property type="term" value="P:cell-matrix adhesion"/>
    <property type="evidence" value="ECO:0007669"/>
    <property type="project" value="TreeGrafter"/>
</dbReference>
<comment type="subcellular location">
    <subcellularLocation>
        <location evidence="3">Membrane</location>
        <topology evidence="3">Single-pass type I membrane protein</topology>
    </subcellularLocation>
</comment>
<name>A0A183AA34_9TREM</name>
<dbReference type="PRINTS" id="PR01185">
    <property type="entry name" value="INTEGRINA"/>
</dbReference>
<evidence type="ECO:0000256" key="1">
    <source>
        <dbReference type="ARBA" id="ARBA00023180"/>
    </source>
</evidence>
<dbReference type="SMART" id="SM00191">
    <property type="entry name" value="Int_alpha"/>
    <property type="match status" value="2"/>
</dbReference>
<dbReference type="InterPro" id="IPR000413">
    <property type="entry name" value="Integrin_alpha"/>
</dbReference>
<dbReference type="GO" id="GO:0005178">
    <property type="term" value="F:integrin binding"/>
    <property type="evidence" value="ECO:0007669"/>
    <property type="project" value="TreeGrafter"/>
</dbReference>
<reference evidence="4 5" key="2">
    <citation type="submission" date="2018-11" db="EMBL/GenBank/DDBJ databases">
        <authorList>
            <consortium name="Pathogen Informatics"/>
        </authorList>
    </citation>
    <scope>NUCLEOTIDE SEQUENCE [LARGE SCALE GENOMIC DNA]</scope>
    <source>
        <strain evidence="4 5">Egypt</strain>
    </source>
</reference>
<dbReference type="PROSITE" id="PS51470">
    <property type="entry name" value="FG_GAP"/>
    <property type="match status" value="1"/>
</dbReference>
<dbReference type="WBParaSite" id="ECPE_0000382401-mRNA-1">
    <property type="protein sequence ID" value="ECPE_0000382401-mRNA-1"/>
    <property type="gene ID" value="ECPE_0000382401"/>
</dbReference>
<evidence type="ECO:0000313" key="5">
    <source>
        <dbReference type="Proteomes" id="UP000272942"/>
    </source>
</evidence>
<dbReference type="InterPro" id="IPR013519">
    <property type="entry name" value="Int_alpha_beta-p"/>
</dbReference>
<keyword evidence="3" id="KW-0732">Signal</keyword>